<evidence type="ECO:0000259" key="3">
    <source>
        <dbReference type="Pfam" id="PF00535"/>
    </source>
</evidence>
<accession>A0ABX8U0C0</accession>
<protein>
    <submittedName>
        <fullName evidence="4">Undecaprenyl-phosphate mannosyltransferase</fullName>
        <ecNumber evidence="4">2.4.1.54</ecNumber>
    </submittedName>
</protein>
<feature type="domain" description="Glycosyltransferase 2-like" evidence="3">
    <location>
        <begin position="5"/>
        <end position="129"/>
    </location>
</feature>
<dbReference type="Pfam" id="PF00535">
    <property type="entry name" value="Glycos_transf_2"/>
    <property type="match status" value="1"/>
</dbReference>
<evidence type="ECO:0000313" key="4">
    <source>
        <dbReference type="EMBL" id="QYC40901.1"/>
    </source>
</evidence>
<dbReference type="InterPro" id="IPR001173">
    <property type="entry name" value="Glyco_trans_2-like"/>
</dbReference>
<dbReference type="InterPro" id="IPR050256">
    <property type="entry name" value="Glycosyltransferase_2"/>
</dbReference>
<dbReference type="Proteomes" id="UP000824681">
    <property type="component" value="Chromosome"/>
</dbReference>
<evidence type="ECO:0000313" key="5">
    <source>
        <dbReference type="Proteomes" id="UP000824681"/>
    </source>
</evidence>
<dbReference type="GO" id="GO:0047267">
    <property type="term" value="F:undecaprenyl-phosphate mannosyltransferase activity"/>
    <property type="evidence" value="ECO:0007669"/>
    <property type="project" value="UniProtKB-EC"/>
</dbReference>
<dbReference type="InterPro" id="IPR029044">
    <property type="entry name" value="Nucleotide-diphossugar_trans"/>
</dbReference>
<dbReference type="SUPFAM" id="SSF53448">
    <property type="entry name" value="Nucleotide-diphospho-sugar transferases"/>
    <property type="match status" value="1"/>
</dbReference>
<keyword evidence="4" id="KW-0328">Glycosyltransferase</keyword>
<dbReference type="CDD" id="cd04179">
    <property type="entry name" value="DPM_DPG-synthase_like"/>
    <property type="match status" value="1"/>
</dbReference>
<feature type="region of interest" description="Disordered" evidence="2">
    <location>
        <begin position="217"/>
        <end position="249"/>
    </location>
</feature>
<name>A0ABX8U0C0_9ACTN</name>
<keyword evidence="4" id="KW-0808">Transferase</keyword>
<keyword evidence="5" id="KW-1185">Reference proteome</keyword>
<dbReference type="Gene3D" id="3.90.550.10">
    <property type="entry name" value="Spore Coat Polysaccharide Biosynthesis Protein SpsA, Chain A"/>
    <property type="match status" value="1"/>
</dbReference>
<sequence>MTVDVILPCLNEEAALPWVIERLPDGYRPIVVDNGSTDRSAAVAGSLGARVVHEPVRGFGAACHAGLLAATAELVCFMDCDASLDPGLLPRVTADVLGGRSDLVLGRRVPRAAGAWPWHARLGNAVLAGVLRRRTGAPLRDLGPMRAARRAALLELGLTDRRFGYPLEMVLRAAAAGWRIAEVEVDYLPRAGRSKVTGTVRGTLRAVSDMSRVMTELRPSPITPPAAAPGGGRRLGVPGPLRRGGRGRS</sequence>
<dbReference type="PANTHER" id="PTHR48090:SF7">
    <property type="entry name" value="RFBJ PROTEIN"/>
    <property type="match status" value="1"/>
</dbReference>
<reference evidence="4 5" key="1">
    <citation type="journal article" date="2021" name="ACS Chem. Biol.">
        <title>Genomic-Led Discovery of a Novel Glycopeptide Antibiotic by Nonomuraea coxensis DSM 45129.</title>
        <authorList>
            <person name="Yushchuk O."/>
            <person name="Vior N.M."/>
            <person name="Andreo-Vidal A."/>
            <person name="Berini F."/>
            <person name="Ruckert C."/>
            <person name="Busche T."/>
            <person name="Binda E."/>
            <person name="Kalinowski J."/>
            <person name="Truman A.W."/>
            <person name="Marinelli F."/>
        </authorList>
    </citation>
    <scope>NUCLEOTIDE SEQUENCE [LARGE SCALE GENOMIC DNA]</scope>
    <source>
        <strain evidence="4 5">DSM 45129</strain>
    </source>
</reference>
<evidence type="ECO:0000256" key="2">
    <source>
        <dbReference type="SAM" id="MobiDB-lite"/>
    </source>
</evidence>
<organism evidence="4 5">
    <name type="scientific">Nonomuraea coxensis DSM 45129</name>
    <dbReference type="NCBI Taxonomy" id="1122611"/>
    <lineage>
        <taxon>Bacteria</taxon>
        <taxon>Bacillati</taxon>
        <taxon>Actinomycetota</taxon>
        <taxon>Actinomycetes</taxon>
        <taxon>Streptosporangiales</taxon>
        <taxon>Streptosporangiaceae</taxon>
        <taxon>Nonomuraea</taxon>
    </lineage>
</organism>
<comment type="similarity">
    <text evidence="1">Belongs to the glycosyltransferase 2 family.</text>
</comment>
<gene>
    <name evidence="4" type="ORF">Nocox_16440</name>
</gene>
<dbReference type="RefSeq" id="WP_020547891.1">
    <property type="nucleotide sequence ID" value="NZ_CP068985.1"/>
</dbReference>
<dbReference type="PANTHER" id="PTHR48090">
    <property type="entry name" value="UNDECAPRENYL-PHOSPHATE 4-DEOXY-4-FORMAMIDO-L-ARABINOSE TRANSFERASE-RELATED"/>
    <property type="match status" value="1"/>
</dbReference>
<evidence type="ECO:0000256" key="1">
    <source>
        <dbReference type="ARBA" id="ARBA00006739"/>
    </source>
</evidence>
<proteinExistence type="inferred from homology"/>
<dbReference type="EMBL" id="CP068985">
    <property type="protein sequence ID" value="QYC40901.1"/>
    <property type="molecule type" value="Genomic_DNA"/>
</dbReference>
<dbReference type="EC" id="2.4.1.54" evidence="4"/>